<evidence type="ECO:0000313" key="3">
    <source>
        <dbReference type="Proteomes" id="UP000606730"/>
    </source>
</evidence>
<sequence>MSDMFKRGRAGQTGPATRLGQIAGEACPLSQDSGGALQWGRITGTYLGRRATIDTKRSKQLLNDGMNISAREMGISRQSVYRLKA</sequence>
<reference evidence="2" key="1">
    <citation type="journal article" date="2014" name="Int. J. Syst. Evol. Microbiol.">
        <title>Complete genome sequence of Corynebacterium casei LMG S-19264T (=DSM 44701T), isolated from a smear-ripened cheese.</title>
        <authorList>
            <consortium name="US DOE Joint Genome Institute (JGI-PGF)"/>
            <person name="Walter F."/>
            <person name="Albersmeier A."/>
            <person name="Kalinowski J."/>
            <person name="Ruckert C."/>
        </authorList>
    </citation>
    <scope>NUCLEOTIDE SEQUENCE</scope>
    <source>
        <strain evidence="2">CGMCC 1.16012</strain>
    </source>
</reference>
<name>A0A917AC69_9RHOB</name>
<dbReference type="Proteomes" id="UP000606730">
    <property type="component" value="Unassembled WGS sequence"/>
</dbReference>
<organism evidence="2 3">
    <name type="scientific">Actibacterium pelagium</name>
    <dbReference type="NCBI Taxonomy" id="2029103"/>
    <lineage>
        <taxon>Bacteria</taxon>
        <taxon>Pseudomonadati</taxon>
        <taxon>Pseudomonadota</taxon>
        <taxon>Alphaproteobacteria</taxon>
        <taxon>Rhodobacterales</taxon>
        <taxon>Roseobacteraceae</taxon>
        <taxon>Actibacterium</taxon>
    </lineage>
</organism>
<feature type="region of interest" description="Disordered" evidence="1">
    <location>
        <begin position="1"/>
        <end position="21"/>
    </location>
</feature>
<protein>
    <submittedName>
        <fullName evidence="2">Uncharacterized protein</fullName>
    </submittedName>
</protein>
<dbReference type="AlphaFoldDB" id="A0A917AC69"/>
<proteinExistence type="predicted"/>
<gene>
    <name evidence="2" type="ORF">GCM10011517_06200</name>
</gene>
<comment type="caution">
    <text evidence="2">The sequence shown here is derived from an EMBL/GenBank/DDBJ whole genome shotgun (WGS) entry which is preliminary data.</text>
</comment>
<evidence type="ECO:0000256" key="1">
    <source>
        <dbReference type="SAM" id="MobiDB-lite"/>
    </source>
</evidence>
<keyword evidence="3" id="KW-1185">Reference proteome</keyword>
<evidence type="ECO:0000313" key="2">
    <source>
        <dbReference type="EMBL" id="GGE41365.1"/>
    </source>
</evidence>
<accession>A0A917AC69</accession>
<reference evidence="2" key="2">
    <citation type="submission" date="2020-09" db="EMBL/GenBank/DDBJ databases">
        <authorList>
            <person name="Sun Q."/>
            <person name="Zhou Y."/>
        </authorList>
    </citation>
    <scope>NUCLEOTIDE SEQUENCE</scope>
    <source>
        <strain evidence="2">CGMCC 1.16012</strain>
    </source>
</reference>
<dbReference type="EMBL" id="BMKN01000001">
    <property type="protein sequence ID" value="GGE41365.1"/>
    <property type="molecule type" value="Genomic_DNA"/>
</dbReference>